<dbReference type="SUPFAM" id="SSF46689">
    <property type="entry name" value="Homeodomain-like"/>
    <property type="match status" value="1"/>
</dbReference>
<dbReference type="PROSITE" id="PS50977">
    <property type="entry name" value="HTH_TETR_2"/>
    <property type="match status" value="1"/>
</dbReference>
<accession>A0A3Q9GLQ8</accession>
<organism evidence="2 3">
    <name type="scientific">Trueperella pyogenes</name>
    <dbReference type="NCBI Taxonomy" id="1661"/>
    <lineage>
        <taxon>Bacteria</taxon>
        <taxon>Bacillati</taxon>
        <taxon>Actinomycetota</taxon>
        <taxon>Actinomycetes</taxon>
        <taxon>Actinomycetales</taxon>
        <taxon>Actinomycetaceae</taxon>
        <taxon>Trueperella</taxon>
    </lineage>
</organism>
<gene>
    <name evidence="2" type="ORF">EBQ10_03430</name>
</gene>
<evidence type="ECO:0000313" key="3">
    <source>
        <dbReference type="Proteomes" id="UP000275951"/>
    </source>
</evidence>
<dbReference type="AlphaFoldDB" id="A0A3Q9GLQ8"/>
<dbReference type="PRINTS" id="PR00455">
    <property type="entry name" value="HTHTETR"/>
</dbReference>
<sequence length="263" mass="29352">MFFGSLGPTAGRAALWVSIFRFLIRVRLDLGFSNGGTKGTTLSVTLPQEAVLSLEERVYDAALLLYGETGWSGFNLTKVAERAGVGKSSLYSRWPTAETLLLAAFQHAYPRQQFTGKTLYEVLYQEIDARIRAYLGRYSAALRRLMVESPTVDVAVVNQACRYVCTDPLETLRQGLWYYKKAGHIPQDVSIVRLVDALEGSVLLRSIWLPPDYVDCFLAKIPDYAHDLITDLLPGLASTPRPATSACEMVHEHMPLSYQIRIS</sequence>
<evidence type="ECO:0000313" key="2">
    <source>
        <dbReference type="EMBL" id="AZR06439.1"/>
    </source>
</evidence>
<dbReference type="Proteomes" id="UP000275951">
    <property type="component" value="Chromosome"/>
</dbReference>
<protein>
    <submittedName>
        <fullName evidence="2">TetR/AcrR family transcriptional regulator</fullName>
    </submittedName>
</protein>
<dbReference type="Pfam" id="PF00440">
    <property type="entry name" value="TetR_N"/>
    <property type="match status" value="1"/>
</dbReference>
<dbReference type="InterPro" id="IPR001647">
    <property type="entry name" value="HTH_TetR"/>
</dbReference>
<dbReference type="EMBL" id="CP033905">
    <property type="protein sequence ID" value="AZR06439.1"/>
    <property type="molecule type" value="Genomic_DNA"/>
</dbReference>
<evidence type="ECO:0000256" key="1">
    <source>
        <dbReference type="ARBA" id="ARBA00023125"/>
    </source>
</evidence>
<keyword evidence="1" id="KW-0238">DNA-binding</keyword>
<name>A0A3Q9GLQ8_9ACTO</name>
<proteinExistence type="predicted"/>
<reference evidence="2 3" key="1">
    <citation type="submission" date="2018-11" db="EMBL/GenBank/DDBJ databases">
        <title>Multidrug-resistant genes are associated with an 42-kb island TGI1 carrying a complex class 1 integron in a Trueperella pyogenes.</title>
        <authorList>
            <person name="Dong W."/>
        </authorList>
    </citation>
    <scope>NUCLEOTIDE SEQUENCE [LARGE SCALE GENOMIC DNA]</scope>
    <source>
        <strain evidence="2 3">TP4</strain>
    </source>
</reference>
<dbReference type="Gene3D" id="1.10.357.10">
    <property type="entry name" value="Tetracycline Repressor, domain 2"/>
    <property type="match status" value="1"/>
</dbReference>
<dbReference type="InterPro" id="IPR009057">
    <property type="entry name" value="Homeodomain-like_sf"/>
</dbReference>
<dbReference type="OrthoDB" id="9796019at2"/>
<dbReference type="GO" id="GO:0003677">
    <property type="term" value="F:DNA binding"/>
    <property type="evidence" value="ECO:0007669"/>
    <property type="project" value="UniProtKB-UniRule"/>
</dbReference>